<keyword evidence="2" id="KW-1185">Reference proteome</keyword>
<sequence>SYLGHPWVGRFQRSGDLCVFRLGEPPAFKNHKIYVGSRIVPHRVVIGIFTAQSSLLQSSIKVVVDLLGYDKEKVAELPLPESIKDKLIAAINRHDRIFSPDN</sequence>
<dbReference type="EMBL" id="BTRK01000006">
    <property type="protein sequence ID" value="GMR56898.1"/>
    <property type="molecule type" value="Genomic_DNA"/>
</dbReference>
<comment type="caution">
    <text evidence="1">The sequence shown here is derived from an EMBL/GenBank/DDBJ whole genome shotgun (WGS) entry which is preliminary data.</text>
</comment>
<evidence type="ECO:0000313" key="1">
    <source>
        <dbReference type="EMBL" id="GMR56898.1"/>
    </source>
</evidence>
<reference evidence="2" key="1">
    <citation type="submission" date="2022-10" db="EMBL/GenBank/DDBJ databases">
        <title>Genome assembly of Pristionchus species.</title>
        <authorList>
            <person name="Yoshida K."/>
            <person name="Sommer R.J."/>
        </authorList>
    </citation>
    <scope>NUCLEOTIDE SEQUENCE [LARGE SCALE GENOMIC DNA]</scope>
    <source>
        <strain evidence="2">RS5460</strain>
    </source>
</reference>
<protein>
    <submittedName>
        <fullName evidence="1">Uncharacterized protein</fullName>
    </submittedName>
</protein>
<dbReference type="AlphaFoldDB" id="A0AAN5D567"/>
<proteinExistence type="predicted"/>
<feature type="non-terminal residue" evidence="1">
    <location>
        <position position="1"/>
    </location>
</feature>
<accession>A0AAN5D567</accession>
<dbReference type="Proteomes" id="UP001328107">
    <property type="component" value="Unassembled WGS sequence"/>
</dbReference>
<gene>
    <name evidence="1" type="ORF">PMAYCL1PPCAC_27093</name>
</gene>
<evidence type="ECO:0000313" key="2">
    <source>
        <dbReference type="Proteomes" id="UP001328107"/>
    </source>
</evidence>
<organism evidence="1 2">
    <name type="scientific">Pristionchus mayeri</name>
    <dbReference type="NCBI Taxonomy" id="1317129"/>
    <lineage>
        <taxon>Eukaryota</taxon>
        <taxon>Metazoa</taxon>
        <taxon>Ecdysozoa</taxon>
        <taxon>Nematoda</taxon>
        <taxon>Chromadorea</taxon>
        <taxon>Rhabditida</taxon>
        <taxon>Rhabditina</taxon>
        <taxon>Diplogasteromorpha</taxon>
        <taxon>Diplogasteroidea</taxon>
        <taxon>Neodiplogasteridae</taxon>
        <taxon>Pristionchus</taxon>
    </lineage>
</organism>
<name>A0AAN5D567_9BILA</name>